<evidence type="ECO:0000313" key="3">
    <source>
        <dbReference type="Proteomes" id="UP000193719"/>
    </source>
</evidence>
<comment type="caution">
    <text evidence="2">The sequence shown here is derived from an EMBL/GenBank/DDBJ whole genome shotgun (WGS) entry which is preliminary data.</text>
</comment>
<dbReference type="Proteomes" id="UP000193719">
    <property type="component" value="Unassembled WGS sequence"/>
</dbReference>
<organism evidence="2 3">
    <name type="scientific">Piromyces finnis</name>
    <dbReference type="NCBI Taxonomy" id="1754191"/>
    <lineage>
        <taxon>Eukaryota</taxon>
        <taxon>Fungi</taxon>
        <taxon>Fungi incertae sedis</taxon>
        <taxon>Chytridiomycota</taxon>
        <taxon>Chytridiomycota incertae sedis</taxon>
        <taxon>Neocallimastigomycetes</taxon>
        <taxon>Neocallimastigales</taxon>
        <taxon>Neocallimastigaceae</taxon>
        <taxon>Piromyces</taxon>
    </lineage>
</organism>
<feature type="non-terminal residue" evidence="2">
    <location>
        <position position="55"/>
    </location>
</feature>
<dbReference type="OrthoDB" id="2796844at2759"/>
<gene>
    <name evidence="2" type="ORF">BCR36DRAFT_236361</name>
</gene>
<keyword evidence="3" id="KW-1185">Reference proteome</keyword>
<dbReference type="AlphaFoldDB" id="A0A1Y1V0Y5"/>
<protein>
    <recommendedName>
        <fullName evidence="1">Retroviral polymerase SH3-like domain-containing protein</fullName>
    </recommendedName>
</protein>
<reference evidence="2 3" key="2">
    <citation type="submission" date="2016-08" db="EMBL/GenBank/DDBJ databases">
        <title>Pervasive Adenine N6-methylation of Active Genes in Fungi.</title>
        <authorList>
            <consortium name="DOE Joint Genome Institute"/>
            <person name="Mondo S.J."/>
            <person name="Dannebaum R.O."/>
            <person name="Kuo R.C."/>
            <person name="Labutti K."/>
            <person name="Haridas S."/>
            <person name="Kuo A."/>
            <person name="Salamov A."/>
            <person name="Ahrendt S.R."/>
            <person name="Lipzen A."/>
            <person name="Sullivan W."/>
            <person name="Andreopoulos W.B."/>
            <person name="Clum A."/>
            <person name="Lindquist E."/>
            <person name="Daum C."/>
            <person name="Ramamoorthy G.K."/>
            <person name="Gryganskyi A."/>
            <person name="Culley D."/>
            <person name="Magnuson J.K."/>
            <person name="James T.Y."/>
            <person name="O'Malley M.A."/>
            <person name="Stajich J.E."/>
            <person name="Spatafora J.W."/>
            <person name="Visel A."/>
            <person name="Grigoriev I.V."/>
        </authorList>
    </citation>
    <scope>NUCLEOTIDE SEQUENCE [LARGE SCALE GENOMIC DNA]</scope>
    <source>
        <strain evidence="3">finn</strain>
    </source>
</reference>
<accession>A0A1Y1V0Y5</accession>
<dbReference type="InterPro" id="IPR057670">
    <property type="entry name" value="SH3_retrovirus"/>
</dbReference>
<dbReference type="Pfam" id="PF25597">
    <property type="entry name" value="SH3_retrovirus"/>
    <property type="match status" value="1"/>
</dbReference>
<sequence length="55" mass="6306">PKQFRFKLSNFTLPGIFLGYDHNSSAFRIFDFTNNKIVISRSVEFFEDTPGNSSA</sequence>
<evidence type="ECO:0000313" key="2">
    <source>
        <dbReference type="EMBL" id="ORX44052.1"/>
    </source>
</evidence>
<name>A0A1Y1V0Y5_9FUNG</name>
<feature type="non-terminal residue" evidence="2">
    <location>
        <position position="1"/>
    </location>
</feature>
<evidence type="ECO:0000259" key="1">
    <source>
        <dbReference type="Pfam" id="PF25597"/>
    </source>
</evidence>
<dbReference type="EMBL" id="MCFH01000048">
    <property type="protein sequence ID" value="ORX44052.1"/>
    <property type="molecule type" value="Genomic_DNA"/>
</dbReference>
<proteinExistence type="predicted"/>
<feature type="domain" description="Retroviral polymerase SH3-like" evidence="1">
    <location>
        <begin position="1"/>
        <end position="51"/>
    </location>
</feature>
<reference evidence="2 3" key="1">
    <citation type="submission" date="2016-08" db="EMBL/GenBank/DDBJ databases">
        <title>Genomes of anaerobic fungi encode conserved fungal cellulosomes for biomass hydrolysis.</title>
        <authorList>
            <consortium name="DOE Joint Genome Institute"/>
            <person name="Haitjema C.H."/>
            <person name="Gilmore S.P."/>
            <person name="Henske J.K."/>
            <person name="Solomon K.V."/>
            <person name="De Groot R."/>
            <person name="Kuo A."/>
            <person name="Mondo S.J."/>
            <person name="Salamov A.A."/>
            <person name="Labutti K."/>
            <person name="Zhao Z."/>
            <person name="Chiniquy J."/>
            <person name="Barry K."/>
            <person name="Brewer H.M."/>
            <person name="Purvine S.O."/>
            <person name="Wright A.T."/>
            <person name="Boxma B."/>
            <person name="Van Alen T."/>
            <person name="Hackstein J.H."/>
            <person name="Baker S.E."/>
            <person name="Grigoriev I.V."/>
            <person name="O'Malley M.A."/>
        </authorList>
    </citation>
    <scope>NUCLEOTIDE SEQUENCE [LARGE SCALE GENOMIC DNA]</scope>
    <source>
        <strain evidence="3">finn</strain>
    </source>
</reference>